<feature type="domain" description="Ribosomal RNA small subunit methyltransferase E methyltransferase" evidence="11">
    <location>
        <begin position="75"/>
        <end position="222"/>
    </location>
</feature>
<evidence type="ECO:0000313" key="13">
    <source>
        <dbReference type="Proteomes" id="UP000008633"/>
    </source>
</evidence>
<keyword evidence="5 10" id="KW-0489">Methyltransferase</keyword>
<organism evidence="12 13">
    <name type="scientific">Nitratifractor salsuginis (strain DSM 16511 / JCM 12458 / E9I37-1)</name>
    <dbReference type="NCBI Taxonomy" id="749222"/>
    <lineage>
        <taxon>Bacteria</taxon>
        <taxon>Pseudomonadati</taxon>
        <taxon>Campylobacterota</taxon>
        <taxon>Epsilonproteobacteria</taxon>
        <taxon>Campylobacterales</taxon>
        <taxon>Sulfurovaceae</taxon>
        <taxon>Nitratifractor</taxon>
    </lineage>
</organism>
<comment type="similarity">
    <text evidence="2 10">Belongs to the RNA methyltransferase RsmE family.</text>
</comment>
<dbReference type="InterPro" id="IPR029028">
    <property type="entry name" value="Alpha/beta_knot_MTases"/>
</dbReference>
<dbReference type="Pfam" id="PF04452">
    <property type="entry name" value="Methyltrans_RNA"/>
    <property type="match status" value="1"/>
</dbReference>
<dbReference type="PANTHER" id="PTHR30027:SF3">
    <property type="entry name" value="16S RRNA (URACIL(1498)-N(3))-METHYLTRANSFERASE"/>
    <property type="match status" value="1"/>
</dbReference>
<reference evidence="13" key="2">
    <citation type="submission" date="2011-01" db="EMBL/GenBank/DDBJ databases">
        <title>The complete genome of Nitratifractor salsuginis DSM 16511.</title>
        <authorList>
            <consortium name="US DOE Joint Genome Institute (JGI-PGF)"/>
            <person name="Lucas S."/>
            <person name="Copeland A."/>
            <person name="Lapidus A."/>
            <person name="Bruce D."/>
            <person name="Goodwin L."/>
            <person name="Pitluck S."/>
            <person name="Kyrpides N."/>
            <person name="Mavromatis K."/>
            <person name="Ivanova N."/>
            <person name="Mikhailova N."/>
            <person name="Zeytun A."/>
            <person name="Detter J.C."/>
            <person name="Tapia R."/>
            <person name="Han C."/>
            <person name="Land M."/>
            <person name="Hauser L."/>
            <person name="Markowitz V."/>
            <person name="Cheng J.-F."/>
            <person name="Hugenholtz P."/>
            <person name="Woyke T."/>
            <person name="Wu D."/>
            <person name="Tindall B."/>
            <person name="Schuetze A."/>
            <person name="Brambilla E."/>
            <person name="Klenk H.-P."/>
            <person name="Eisen J.A."/>
        </authorList>
    </citation>
    <scope>NUCLEOTIDE SEQUENCE [LARGE SCALE GENOMIC DNA]</scope>
    <source>
        <strain evidence="13">DSM 16511 / JCM 12458 / E9I37-1</strain>
    </source>
</reference>
<sequence>MQFLYHPEAGASQLLLEGESYRYLFKVRRLRSEDPLHLRNMRDDCLYTYRTETLDRRRARIALVSCRDLKIVLNRKLHLGWCQIDPRNVEKTLPALNEMGVFGITFVRCERSQRQFEPDFERLERILINSSQQCGRSELMRLETAESLEAFLERHPEAMLLDFSDRRLPCGGDWTERSIVVGCEGGFTPEERALFSEERIFGLETPTILRSETAVCAAAARLLLG</sequence>
<dbReference type="PANTHER" id="PTHR30027">
    <property type="entry name" value="RIBOSOMAL RNA SMALL SUBUNIT METHYLTRANSFERASE E"/>
    <property type="match status" value="1"/>
</dbReference>
<proteinExistence type="inferred from homology"/>
<evidence type="ECO:0000256" key="1">
    <source>
        <dbReference type="ARBA" id="ARBA00004496"/>
    </source>
</evidence>
<evidence type="ECO:0000256" key="7">
    <source>
        <dbReference type="ARBA" id="ARBA00022691"/>
    </source>
</evidence>
<evidence type="ECO:0000256" key="3">
    <source>
        <dbReference type="ARBA" id="ARBA00022490"/>
    </source>
</evidence>
<dbReference type="PIRSF" id="PIRSF015601">
    <property type="entry name" value="MTase_slr0722"/>
    <property type="match status" value="1"/>
</dbReference>
<reference evidence="12 13" key="1">
    <citation type="journal article" date="2011" name="Stand. Genomic Sci.">
        <title>Complete genome sequence of Nitratifractor salsuginis type strain (E9I37-1).</title>
        <authorList>
            <person name="Anderson I."/>
            <person name="Sikorski J."/>
            <person name="Zeytun A."/>
            <person name="Nolan M."/>
            <person name="Lapidus A."/>
            <person name="Lucas S."/>
            <person name="Hammon N."/>
            <person name="Deshpande S."/>
            <person name="Cheng J.F."/>
            <person name="Tapia R."/>
            <person name="Han C."/>
            <person name="Goodwin L."/>
            <person name="Pitluck S."/>
            <person name="Liolios K."/>
            <person name="Pagani I."/>
            <person name="Ivanova N."/>
            <person name="Huntemann M."/>
            <person name="Mavromatis K."/>
            <person name="Ovchinikova G."/>
            <person name="Pati A."/>
            <person name="Chen A."/>
            <person name="Palaniappan K."/>
            <person name="Land M."/>
            <person name="Hauser L."/>
            <person name="Brambilla E.M."/>
            <person name="Ngatchou-Djao O.D."/>
            <person name="Rohde M."/>
            <person name="Tindall B.J."/>
            <person name="Goker M."/>
            <person name="Detter J.C."/>
            <person name="Woyke T."/>
            <person name="Bristow J."/>
            <person name="Eisen J.A."/>
            <person name="Markowitz V."/>
            <person name="Hugenholtz P."/>
            <person name="Klenk H.P."/>
            <person name="Kyrpides N.C."/>
        </authorList>
    </citation>
    <scope>NUCLEOTIDE SEQUENCE [LARGE SCALE GENOMIC DNA]</scope>
    <source>
        <strain evidence="13">DSM 16511 / JCM 12458 / E9I37-1</strain>
    </source>
</reference>
<dbReference type="CDD" id="cd18084">
    <property type="entry name" value="RsmE-like"/>
    <property type="match status" value="1"/>
</dbReference>
<evidence type="ECO:0000256" key="9">
    <source>
        <dbReference type="ARBA" id="ARBA00047944"/>
    </source>
</evidence>
<dbReference type="GO" id="GO:0070042">
    <property type="term" value="F:rRNA (uridine-N3-)-methyltransferase activity"/>
    <property type="evidence" value="ECO:0007669"/>
    <property type="project" value="TreeGrafter"/>
</dbReference>
<dbReference type="AlphaFoldDB" id="E6X232"/>
<evidence type="ECO:0000256" key="5">
    <source>
        <dbReference type="ARBA" id="ARBA00022603"/>
    </source>
</evidence>
<dbReference type="OrthoDB" id="9815641at2"/>
<keyword evidence="7 10" id="KW-0949">S-adenosyl-L-methionine</keyword>
<dbReference type="eggNOG" id="COG1385">
    <property type="taxonomic scope" value="Bacteria"/>
</dbReference>
<evidence type="ECO:0000256" key="10">
    <source>
        <dbReference type="PIRNR" id="PIRNR015601"/>
    </source>
</evidence>
<dbReference type="RefSeq" id="WP_013554786.1">
    <property type="nucleotide sequence ID" value="NC_014935.1"/>
</dbReference>
<evidence type="ECO:0000259" key="11">
    <source>
        <dbReference type="Pfam" id="PF04452"/>
    </source>
</evidence>
<dbReference type="Proteomes" id="UP000008633">
    <property type="component" value="Chromosome"/>
</dbReference>
<gene>
    <name evidence="12" type="ordered locus">Nitsa_1856</name>
</gene>
<evidence type="ECO:0000256" key="4">
    <source>
        <dbReference type="ARBA" id="ARBA00022552"/>
    </source>
</evidence>
<dbReference type="Gene3D" id="3.40.1280.10">
    <property type="match status" value="1"/>
</dbReference>
<dbReference type="KEGG" id="nsa:Nitsa_1856"/>
<dbReference type="InterPro" id="IPR006700">
    <property type="entry name" value="RsmE"/>
</dbReference>
<dbReference type="GO" id="GO:0005737">
    <property type="term" value="C:cytoplasm"/>
    <property type="evidence" value="ECO:0007669"/>
    <property type="project" value="UniProtKB-SubCell"/>
</dbReference>
<keyword evidence="13" id="KW-1185">Reference proteome</keyword>
<name>E6X232_NITSE</name>
<dbReference type="HOGENOM" id="CLU_067442_6_0_7"/>
<evidence type="ECO:0000256" key="6">
    <source>
        <dbReference type="ARBA" id="ARBA00022679"/>
    </source>
</evidence>
<dbReference type="SUPFAM" id="SSF75217">
    <property type="entry name" value="alpha/beta knot"/>
    <property type="match status" value="1"/>
</dbReference>
<dbReference type="EC" id="2.1.1.193" evidence="10"/>
<dbReference type="STRING" id="749222.Nitsa_1856"/>
<dbReference type="EMBL" id="CP002452">
    <property type="protein sequence ID" value="ADV47101.1"/>
    <property type="molecule type" value="Genomic_DNA"/>
</dbReference>
<dbReference type="InterPro" id="IPR046886">
    <property type="entry name" value="RsmE_MTase_dom"/>
</dbReference>
<comment type="subcellular location">
    <subcellularLocation>
        <location evidence="1 10">Cytoplasm</location>
    </subcellularLocation>
</comment>
<evidence type="ECO:0000256" key="2">
    <source>
        <dbReference type="ARBA" id="ARBA00005528"/>
    </source>
</evidence>
<dbReference type="NCBIfam" id="TIGR00046">
    <property type="entry name" value="RsmE family RNA methyltransferase"/>
    <property type="match status" value="1"/>
</dbReference>
<evidence type="ECO:0000256" key="8">
    <source>
        <dbReference type="ARBA" id="ARBA00025699"/>
    </source>
</evidence>
<accession>E6X232</accession>
<evidence type="ECO:0000313" key="12">
    <source>
        <dbReference type="EMBL" id="ADV47101.1"/>
    </source>
</evidence>
<keyword evidence="6 10" id="KW-0808">Transferase</keyword>
<comment type="catalytic activity">
    <reaction evidence="9 10">
        <text>uridine(1498) in 16S rRNA + S-adenosyl-L-methionine = N(3)-methyluridine(1498) in 16S rRNA + S-adenosyl-L-homocysteine + H(+)</text>
        <dbReference type="Rhea" id="RHEA:42920"/>
        <dbReference type="Rhea" id="RHEA-COMP:10283"/>
        <dbReference type="Rhea" id="RHEA-COMP:10284"/>
        <dbReference type="ChEBI" id="CHEBI:15378"/>
        <dbReference type="ChEBI" id="CHEBI:57856"/>
        <dbReference type="ChEBI" id="CHEBI:59789"/>
        <dbReference type="ChEBI" id="CHEBI:65315"/>
        <dbReference type="ChEBI" id="CHEBI:74502"/>
        <dbReference type="EC" id="2.1.1.193"/>
    </reaction>
</comment>
<protein>
    <recommendedName>
        <fullName evidence="10">Ribosomal RNA small subunit methyltransferase E</fullName>
        <ecNumber evidence="10">2.1.1.193</ecNumber>
    </recommendedName>
</protein>
<comment type="function">
    <text evidence="8 10">Specifically methylates the N3 position of the uracil ring of uridine 1498 (m3U1498) in 16S rRNA. Acts on the fully assembled 30S ribosomal subunit.</text>
</comment>
<dbReference type="NCBIfam" id="NF008695">
    <property type="entry name" value="PRK11713.3-3"/>
    <property type="match status" value="1"/>
</dbReference>
<keyword evidence="3 10" id="KW-0963">Cytoplasm</keyword>
<dbReference type="InterPro" id="IPR029026">
    <property type="entry name" value="tRNA_m1G_MTases_N"/>
</dbReference>
<keyword evidence="4 10" id="KW-0698">rRNA processing</keyword>
<dbReference type="GO" id="GO:0070475">
    <property type="term" value="P:rRNA base methylation"/>
    <property type="evidence" value="ECO:0007669"/>
    <property type="project" value="TreeGrafter"/>
</dbReference>